<dbReference type="SUPFAM" id="SSF51182">
    <property type="entry name" value="RmlC-like cupins"/>
    <property type="match status" value="1"/>
</dbReference>
<dbReference type="InterPro" id="IPR047233">
    <property type="entry name" value="UAH_cupin"/>
</dbReference>
<protein>
    <submittedName>
        <fullName evidence="5">Ureidoglycolate lyase</fullName>
    </submittedName>
</protein>
<evidence type="ECO:0000313" key="6">
    <source>
        <dbReference type="Proteomes" id="UP000626210"/>
    </source>
</evidence>
<dbReference type="Gene3D" id="2.60.120.480">
    <property type="entry name" value="Ureidoglycolate hydrolase"/>
    <property type="match status" value="1"/>
</dbReference>
<comment type="catalytic activity">
    <reaction evidence="4">
        <text>(S)-ureidoglycolate = urea + glyoxylate</text>
        <dbReference type="Rhea" id="RHEA:11304"/>
        <dbReference type="ChEBI" id="CHEBI:16199"/>
        <dbReference type="ChEBI" id="CHEBI:36655"/>
        <dbReference type="ChEBI" id="CHEBI:57296"/>
        <dbReference type="EC" id="4.3.2.3"/>
    </reaction>
</comment>
<dbReference type="PANTHER" id="PTHR21221">
    <property type="entry name" value="UREIDOGLYCOLATE HYDROLASE"/>
    <property type="match status" value="1"/>
</dbReference>
<comment type="caution">
    <text evidence="5">The sequence shown here is derived from an EMBL/GenBank/DDBJ whole genome shotgun (WGS) entry which is preliminary data.</text>
</comment>
<dbReference type="EMBL" id="BMYK01000003">
    <property type="protein sequence ID" value="GHC76016.1"/>
    <property type="molecule type" value="Genomic_DNA"/>
</dbReference>
<keyword evidence="3 5" id="KW-0456">Lyase</keyword>
<evidence type="ECO:0000313" key="5">
    <source>
        <dbReference type="EMBL" id="GHC76016.1"/>
    </source>
</evidence>
<evidence type="ECO:0000256" key="1">
    <source>
        <dbReference type="ARBA" id="ARBA00011738"/>
    </source>
</evidence>
<keyword evidence="2" id="KW-0659">Purine metabolism</keyword>
<dbReference type="GO" id="GO:0016829">
    <property type="term" value="F:lyase activity"/>
    <property type="evidence" value="ECO:0007669"/>
    <property type="project" value="UniProtKB-KW"/>
</dbReference>
<name>A0ABQ3FYX7_9BURK</name>
<evidence type="ECO:0000256" key="2">
    <source>
        <dbReference type="ARBA" id="ARBA00022631"/>
    </source>
</evidence>
<dbReference type="Proteomes" id="UP000626210">
    <property type="component" value="Unassembled WGS sequence"/>
</dbReference>
<dbReference type="InterPro" id="IPR024060">
    <property type="entry name" value="Ureidoglycolate_lyase_dom_sf"/>
</dbReference>
<accession>A0ABQ3FYX7</accession>
<proteinExistence type="predicted"/>
<dbReference type="CDD" id="cd20298">
    <property type="entry name" value="cupin_UAH"/>
    <property type="match status" value="1"/>
</dbReference>
<organism evidence="5 6">
    <name type="scientific">Pseudorhodoferax aquiterrae</name>
    <dbReference type="NCBI Taxonomy" id="747304"/>
    <lineage>
        <taxon>Bacteria</taxon>
        <taxon>Pseudomonadati</taxon>
        <taxon>Pseudomonadota</taxon>
        <taxon>Betaproteobacteria</taxon>
        <taxon>Burkholderiales</taxon>
        <taxon>Comamonadaceae</taxon>
    </lineage>
</organism>
<dbReference type="RefSeq" id="WP_189686307.1">
    <property type="nucleotide sequence ID" value="NZ_BMYK01000003.1"/>
</dbReference>
<dbReference type="PIRSF" id="PIRSF017306">
    <property type="entry name" value="Ureidogly_hydro"/>
    <property type="match status" value="1"/>
</dbReference>
<dbReference type="PANTHER" id="PTHR21221:SF1">
    <property type="entry name" value="UREIDOGLYCOLATE LYASE"/>
    <property type="match status" value="1"/>
</dbReference>
<evidence type="ECO:0000256" key="4">
    <source>
        <dbReference type="ARBA" id="ARBA00047684"/>
    </source>
</evidence>
<comment type="subunit">
    <text evidence="1">Homodimer.</text>
</comment>
<reference evidence="6" key="1">
    <citation type="journal article" date="2019" name="Int. J. Syst. Evol. Microbiol.">
        <title>The Global Catalogue of Microorganisms (GCM) 10K type strain sequencing project: providing services to taxonomists for standard genome sequencing and annotation.</title>
        <authorList>
            <consortium name="The Broad Institute Genomics Platform"/>
            <consortium name="The Broad Institute Genome Sequencing Center for Infectious Disease"/>
            <person name="Wu L."/>
            <person name="Ma J."/>
        </authorList>
    </citation>
    <scope>NUCLEOTIDE SEQUENCE [LARGE SCALE GENOMIC DNA]</scope>
    <source>
        <strain evidence="6">KCTC 23314</strain>
    </source>
</reference>
<dbReference type="InterPro" id="IPR011051">
    <property type="entry name" value="RmlC_Cupin_sf"/>
</dbReference>
<gene>
    <name evidence="5" type="primary">allA</name>
    <name evidence="5" type="ORF">GCM10007320_14810</name>
</gene>
<dbReference type="Pfam" id="PF04115">
    <property type="entry name" value="Ureidogly_lyase"/>
    <property type="match status" value="1"/>
</dbReference>
<evidence type="ECO:0000256" key="3">
    <source>
        <dbReference type="ARBA" id="ARBA00023239"/>
    </source>
</evidence>
<keyword evidence="6" id="KW-1185">Reference proteome</keyword>
<dbReference type="InterPro" id="IPR007247">
    <property type="entry name" value="Ureidogly_lyase"/>
</dbReference>
<sequence length="166" mass="17457">MHNTLSVQPLTAAAFAAFGTVVEVPRGGAGRPINGGTSQRFDLLADMALTAEGGRPMLALFRAQARRFPHAVNELERHALGSQTFVPLGQRRFVLVVAPAAPEPDLGALAAFMTDGTQGVVLAPGTWHHALLAVDAGDFVVVERAAQAVDCDVVRWEQGISVVIPA</sequence>